<dbReference type="STRING" id="50990.A0A4Y7QI80"/>
<dbReference type="InterPro" id="IPR040125">
    <property type="entry name" value="Squalene_monox"/>
</dbReference>
<comment type="function">
    <text evidence="10">Catalyzes the stereospecific oxidation of squalene to (S)-2,3-epoxysqualene, and is considered to be a rate-limiting enzyme in steroid biosynthesis.</text>
</comment>
<dbReference type="Proteomes" id="UP000294933">
    <property type="component" value="Unassembled WGS sequence"/>
</dbReference>
<feature type="transmembrane region" description="Helical" evidence="10">
    <location>
        <begin position="6"/>
        <end position="28"/>
    </location>
</feature>
<sequence>MVTSHYDALVVGAGVAGSALAHALATIISPSRAKPLRIALVERSLSEPDRIVGELLQPGGVAALEELGMRSCLDNIGAIPVRGYCVLHKGKQVHIPYPHKREGRSFHHGRFIMALREKVSRAPGVDVIEATVTDLIECPHTGRIVGVRTSRKGAEEKDELLAGMVFIADGCFSNFRSAVLGDAGVKPTTRSHFIGAILEDVQLPIDKHGTVALVQGSGPVLLYQIEEHDTRILIDIKSPVPADLKSHILSKIVPELPSSLHIPIHNALDKDRLRRMPNSFLPSAEQGGHQTKEGVILVGDAWNMRHPLTGGGMTVALSDVVKLSNLLCSVKDFGDWDEVSHVLHVWHWSRKPLSSTINILSVALYDLFGAEDENLDVLRIGCFKYFERGGRCVNDPVSLLSGIAESPVLLFLHFFAVAFYSIWVMFTHPRPIPPPEDSGATDKPLYARPGVDEYPGLVLKSFNVFWTACVVFGPLVWSEIRWW</sequence>
<keyword evidence="13" id="KW-1185">Reference proteome</keyword>
<gene>
    <name evidence="12" type="ORF">BD410DRAFT_715929</name>
</gene>
<evidence type="ECO:0000256" key="2">
    <source>
        <dbReference type="ARBA" id="ARBA00004154"/>
    </source>
</evidence>
<organism evidence="12 13">
    <name type="scientific">Rickenella mellea</name>
    <dbReference type="NCBI Taxonomy" id="50990"/>
    <lineage>
        <taxon>Eukaryota</taxon>
        <taxon>Fungi</taxon>
        <taxon>Dikarya</taxon>
        <taxon>Basidiomycota</taxon>
        <taxon>Agaricomycotina</taxon>
        <taxon>Agaricomycetes</taxon>
        <taxon>Hymenochaetales</taxon>
        <taxon>Rickenellaceae</taxon>
        <taxon>Rickenella</taxon>
    </lineage>
</organism>
<dbReference type="VEuPathDB" id="FungiDB:BD410DRAFT_715929"/>
<comment type="similarity">
    <text evidence="3 10">Belongs to the squalene monooxygenase family.</text>
</comment>
<comment type="caution">
    <text evidence="10">Lacks conserved residue(s) required for the propagation of feature annotation.</text>
</comment>
<dbReference type="Pfam" id="PF08491">
    <property type="entry name" value="SE"/>
    <property type="match status" value="1"/>
</dbReference>
<evidence type="ECO:0000256" key="4">
    <source>
        <dbReference type="ARBA" id="ARBA00012312"/>
    </source>
</evidence>
<evidence type="ECO:0000256" key="9">
    <source>
        <dbReference type="ARBA" id="ARBA00023136"/>
    </source>
</evidence>
<dbReference type="InterPro" id="IPR036188">
    <property type="entry name" value="FAD/NAD-bd_sf"/>
</dbReference>
<dbReference type="GO" id="GO:0005789">
    <property type="term" value="C:endoplasmic reticulum membrane"/>
    <property type="evidence" value="ECO:0007669"/>
    <property type="project" value="UniProtKB-SubCell"/>
</dbReference>
<name>A0A4Y7QI80_9AGAM</name>
<dbReference type="SUPFAM" id="SSF51905">
    <property type="entry name" value="FAD/NAD(P)-binding domain"/>
    <property type="match status" value="1"/>
</dbReference>
<evidence type="ECO:0000256" key="3">
    <source>
        <dbReference type="ARBA" id="ARBA00008802"/>
    </source>
</evidence>
<comment type="subcellular location">
    <subcellularLocation>
        <location evidence="10">Endoplasmic reticulum membrane</location>
        <topology evidence="10">Multi-pass membrane protein</topology>
    </subcellularLocation>
    <subcellularLocation>
        <location evidence="2">Microsome membrane</location>
        <topology evidence="2">Multi-pass membrane protein</topology>
    </subcellularLocation>
</comment>
<dbReference type="Gene3D" id="3.50.50.60">
    <property type="entry name" value="FAD/NAD(P)-binding domain"/>
    <property type="match status" value="1"/>
</dbReference>
<dbReference type="UniPathway" id="UPA00767">
    <property type="reaction ID" value="UER00752"/>
</dbReference>
<evidence type="ECO:0000313" key="13">
    <source>
        <dbReference type="Proteomes" id="UP000294933"/>
    </source>
</evidence>
<proteinExistence type="inferred from homology"/>
<dbReference type="PANTHER" id="PTHR10835">
    <property type="entry name" value="SQUALENE MONOOXYGENASE"/>
    <property type="match status" value="1"/>
</dbReference>
<dbReference type="GO" id="GO:0004506">
    <property type="term" value="F:squalene monooxygenase activity"/>
    <property type="evidence" value="ECO:0007669"/>
    <property type="project" value="UniProtKB-UniRule"/>
</dbReference>
<reference evidence="12 13" key="1">
    <citation type="submission" date="2018-06" db="EMBL/GenBank/DDBJ databases">
        <title>A transcriptomic atlas of mushroom development highlights an independent origin of complex multicellularity.</title>
        <authorList>
            <consortium name="DOE Joint Genome Institute"/>
            <person name="Krizsan K."/>
            <person name="Almasi E."/>
            <person name="Merenyi Z."/>
            <person name="Sahu N."/>
            <person name="Viragh M."/>
            <person name="Koszo T."/>
            <person name="Mondo S."/>
            <person name="Kiss B."/>
            <person name="Balint B."/>
            <person name="Kues U."/>
            <person name="Barry K."/>
            <person name="Hegedus J.C."/>
            <person name="Henrissat B."/>
            <person name="Johnson J."/>
            <person name="Lipzen A."/>
            <person name="Ohm R."/>
            <person name="Nagy I."/>
            <person name="Pangilinan J."/>
            <person name="Yan J."/>
            <person name="Xiong Y."/>
            <person name="Grigoriev I.V."/>
            <person name="Hibbett D.S."/>
            <person name="Nagy L.G."/>
        </authorList>
    </citation>
    <scope>NUCLEOTIDE SEQUENCE [LARGE SCALE GENOMIC DNA]</scope>
    <source>
        <strain evidence="12 13">SZMC22713</strain>
    </source>
</reference>
<feature type="domain" description="Squalene epoxidase" evidence="11">
    <location>
        <begin position="162"/>
        <end position="428"/>
    </location>
</feature>
<evidence type="ECO:0000259" key="11">
    <source>
        <dbReference type="Pfam" id="PF08491"/>
    </source>
</evidence>
<keyword evidence="7" id="KW-0492">Microsome</keyword>
<dbReference type="GO" id="GO:0050660">
    <property type="term" value="F:flavin adenine dinucleotide binding"/>
    <property type="evidence" value="ECO:0007669"/>
    <property type="project" value="UniProtKB-UniRule"/>
</dbReference>
<dbReference type="EC" id="1.14.14.17" evidence="4 10"/>
<evidence type="ECO:0000256" key="1">
    <source>
        <dbReference type="ARBA" id="ARBA00001974"/>
    </source>
</evidence>
<accession>A0A4Y7QI80</accession>
<comment type="cofactor">
    <cofactor evidence="1 10">
        <name>FAD</name>
        <dbReference type="ChEBI" id="CHEBI:57692"/>
    </cofactor>
</comment>
<dbReference type="OrthoDB" id="1678617at2759"/>
<keyword evidence="6 10" id="KW-0274">FAD</keyword>
<dbReference type="InterPro" id="IPR013698">
    <property type="entry name" value="Squalene_epoxidase"/>
</dbReference>
<dbReference type="AlphaFoldDB" id="A0A4Y7QI80"/>
<evidence type="ECO:0000313" key="12">
    <source>
        <dbReference type="EMBL" id="TDL26529.1"/>
    </source>
</evidence>
<evidence type="ECO:0000256" key="6">
    <source>
        <dbReference type="ARBA" id="ARBA00022827"/>
    </source>
</evidence>
<comment type="catalytic activity">
    <reaction evidence="10">
        <text>squalene + reduced [NADPH--hemoprotein reductase] + O2 = (S)-2,3-epoxysqualene + oxidized [NADPH--hemoprotein reductase] + H2O + H(+)</text>
        <dbReference type="Rhea" id="RHEA:25282"/>
        <dbReference type="Rhea" id="RHEA-COMP:11964"/>
        <dbReference type="Rhea" id="RHEA-COMP:11965"/>
        <dbReference type="ChEBI" id="CHEBI:15377"/>
        <dbReference type="ChEBI" id="CHEBI:15378"/>
        <dbReference type="ChEBI" id="CHEBI:15379"/>
        <dbReference type="ChEBI" id="CHEBI:15440"/>
        <dbReference type="ChEBI" id="CHEBI:15441"/>
        <dbReference type="ChEBI" id="CHEBI:57618"/>
        <dbReference type="ChEBI" id="CHEBI:58210"/>
        <dbReference type="EC" id="1.14.14.17"/>
    </reaction>
</comment>
<keyword evidence="5 10" id="KW-0285">Flavoprotein</keyword>
<keyword evidence="10" id="KW-0256">Endoplasmic reticulum</keyword>
<keyword evidence="8 10" id="KW-0560">Oxidoreductase</keyword>
<dbReference type="GO" id="GO:0006696">
    <property type="term" value="P:ergosterol biosynthetic process"/>
    <property type="evidence" value="ECO:0007669"/>
    <property type="project" value="TreeGrafter"/>
</dbReference>
<evidence type="ECO:0000256" key="8">
    <source>
        <dbReference type="ARBA" id="ARBA00023002"/>
    </source>
</evidence>
<keyword evidence="10" id="KW-0812">Transmembrane</keyword>
<dbReference type="PRINTS" id="PR00420">
    <property type="entry name" value="RNGMNOXGNASE"/>
</dbReference>
<keyword evidence="9 10" id="KW-0472">Membrane</keyword>
<evidence type="ECO:0000256" key="10">
    <source>
        <dbReference type="RuleBase" id="RU367121"/>
    </source>
</evidence>
<dbReference type="PANTHER" id="PTHR10835:SF0">
    <property type="entry name" value="SQUALENE MONOOXYGENASE"/>
    <property type="match status" value="1"/>
</dbReference>
<evidence type="ECO:0000256" key="5">
    <source>
        <dbReference type="ARBA" id="ARBA00022630"/>
    </source>
</evidence>
<dbReference type="EMBL" id="ML170161">
    <property type="protein sequence ID" value="TDL26529.1"/>
    <property type="molecule type" value="Genomic_DNA"/>
</dbReference>
<evidence type="ECO:0000256" key="7">
    <source>
        <dbReference type="ARBA" id="ARBA00022848"/>
    </source>
</evidence>
<protein>
    <recommendedName>
        <fullName evidence="4 10">Squalene monooxygenase</fullName>
        <ecNumber evidence="4 10">1.14.14.17</ecNumber>
    </recommendedName>
</protein>
<keyword evidence="10" id="KW-1133">Transmembrane helix</keyword>